<dbReference type="SUPFAM" id="SSF52058">
    <property type="entry name" value="L domain-like"/>
    <property type="match status" value="1"/>
</dbReference>
<evidence type="ECO:0000313" key="1">
    <source>
        <dbReference type="EMBL" id="KAJ0394788.1"/>
    </source>
</evidence>
<evidence type="ECO:0008006" key="3">
    <source>
        <dbReference type="Google" id="ProtNLM"/>
    </source>
</evidence>
<accession>A0AAD5LWM9</accession>
<comment type="caution">
    <text evidence="1">The sequence shown here is derived from an EMBL/GenBank/DDBJ whole genome shotgun (WGS) entry which is preliminary data.</text>
</comment>
<protein>
    <recommendedName>
        <fullName evidence="3">Leucine-rich repeat domain-containing protein</fullName>
    </recommendedName>
</protein>
<dbReference type="Proteomes" id="UP001209570">
    <property type="component" value="Unassembled WGS sequence"/>
</dbReference>
<gene>
    <name evidence="1" type="ORF">P43SY_004235</name>
</gene>
<organism evidence="1 2">
    <name type="scientific">Pythium insidiosum</name>
    <name type="common">Pythiosis disease agent</name>
    <dbReference type="NCBI Taxonomy" id="114742"/>
    <lineage>
        <taxon>Eukaryota</taxon>
        <taxon>Sar</taxon>
        <taxon>Stramenopiles</taxon>
        <taxon>Oomycota</taxon>
        <taxon>Peronosporomycetes</taxon>
        <taxon>Pythiales</taxon>
        <taxon>Pythiaceae</taxon>
        <taxon>Pythium</taxon>
    </lineage>
</organism>
<dbReference type="AlphaFoldDB" id="A0AAD5LWM9"/>
<proteinExistence type="predicted"/>
<sequence length="224" mass="24678">MTHPVLQLVYITDTNMTSVPEGLLSATPPVAFYDLEISGTNLSAIPDTVEVAWAQLRYLFVERAPQISTFPEVIGRLPNLGVVSLASDSITSIPDSALTDNTFFQLMLTNNPINVLPASVGRLSIMRTLGCLSTNISELPAAWLEQNSTPGAEGLREDSRIVLQAFETPLCRDWLPLAIQNGQAIVRAADAADVGWFRVRCSRGSPPYHYPLDQELQLRERNRE</sequence>
<keyword evidence="2" id="KW-1185">Reference proteome</keyword>
<dbReference type="InterPro" id="IPR032675">
    <property type="entry name" value="LRR_dom_sf"/>
</dbReference>
<dbReference type="EMBL" id="JAKCXM010000383">
    <property type="protein sequence ID" value="KAJ0394788.1"/>
    <property type="molecule type" value="Genomic_DNA"/>
</dbReference>
<evidence type="ECO:0000313" key="2">
    <source>
        <dbReference type="Proteomes" id="UP001209570"/>
    </source>
</evidence>
<reference evidence="1" key="1">
    <citation type="submission" date="2021-12" db="EMBL/GenBank/DDBJ databases">
        <title>Prjna785345.</title>
        <authorList>
            <person name="Rujirawat T."/>
            <person name="Krajaejun T."/>
        </authorList>
    </citation>
    <scope>NUCLEOTIDE SEQUENCE</scope>
    <source>
        <strain evidence="1">Pi057C3</strain>
    </source>
</reference>
<dbReference type="Gene3D" id="3.80.10.10">
    <property type="entry name" value="Ribonuclease Inhibitor"/>
    <property type="match status" value="1"/>
</dbReference>
<name>A0AAD5LWM9_PYTIN</name>